<feature type="region of interest" description="Disordered" evidence="10">
    <location>
        <begin position="498"/>
        <end position="536"/>
    </location>
</feature>
<gene>
    <name evidence="13" type="ORF">CHLRE_03g173450v5</name>
</gene>
<reference evidence="13 14" key="1">
    <citation type="journal article" date="2007" name="Science">
        <title>The Chlamydomonas genome reveals the evolution of key animal and plant functions.</title>
        <authorList>
            <person name="Merchant S.S."/>
            <person name="Prochnik S.E."/>
            <person name="Vallon O."/>
            <person name="Harris E.H."/>
            <person name="Karpowicz S.J."/>
            <person name="Witman G.B."/>
            <person name="Terry A."/>
            <person name="Salamov A."/>
            <person name="Fritz-Laylin L.K."/>
            <person name="Marechal-Drouard L."/>
            <person name="Marshall W.F."/>
            <person name="Qu L.H."/>
            <person name="Nelson D.R."/>
            <person name="Sanderfoot A.A."/>
            <person name="Spalding M.H."/>
            <person name="Kapitonov V.V."/>
            <person name="Ren Q."/>
            <person name="Ferris P."/>
            <person name="Lindquist E."/>
            <person name="Shapiro H."/>
            <person name="Lucas S.M."/>
            <person name="Grimwood J."/>
            <person name="Schmutz J."/>
            <person name="Cardol P."/>
            <person name="Cerutti H."/>
            <person name="Chanfreau G."/>
            <person name="Chen C.L."/>
            <person name="Cognat V."/>
            <person name="Croft M.T."/>
            <person name="Dent R."/>
            <person name="Dutcher S."/>
            <person name="Fernandez E."/>
            <person name="Fukuzawa H."/>
            <person name="Gonzalez-Ballester D."/>
            <person name="Gonzalez-Halphen D."/>
            <person name="Hallmann A."/>
            <person name="Hanikenne M."/>
            <person name="Hippler M."/>
            <person name="Inwood W."/>
            <person name="Jabbari K."/>
            <person name="Kalanon M."/>
            <person name="Kuras R."/>
            <person name="Lefebvre P.A."/>
            <person name="Lemaire S.D."/>
            <person name="Lobanov A.V."/>
            <person name="Lohr M."/>
            <person name="Manuell A."/>
            <person name="Meier I."/>
            <person name="Mets L."/>
            <person name="Mittag M."/>
            <person name="Mittelmeier T."/>
            <person name="Moroney J.V."/>
            <person name="Moseley J."/>
            <person name="Napoli C."/>
            <person name="Nedelcu A.M."/>
            <person name="Niyogi K."/>
            <person name="Novoselov S.V."/>
            <person name="Paulsen I.T."/>
            <person name="Pazour G."/>
            <person name="Purton S."/>
            <person name="Ral J.P."/>
            <person name="Riano-Pachon D.M."/>
            <person name="Riekhof W."/>
            <person name="Rymarquis L."/>
            <person name="Schroda M."/>
            <person name="Stern D."/>
            <person name="Umen J."/>
            <person name="Willows R."/>
            <person name="Wilson N."/>
            <person name="Zimmer S.L."/>
            <person name="Allmer J."/>
            <person name="Balk J."/>
            <person name="Bisova K."/>
            <person name="Chen C.J."/>
            <person name="Elias M."/>
            <person name="Gendler K."/>
            <person name="Hauser C."/>
            <person name="Lamb M.R."/>
            <person name="Ledford H."/>
            <person name="Long J.C."/>
            <person name="Minagawa J."/>
            <person name="Page M.D."/>
            <person name="Pan J."/>
            <person name="Pootakham W."/>
            <person name="Roje S."/>
            <person name="Rose A."/>
            <person name="Stahlberg E."/>
            <person name="Terauchi A.M."/>
            <person name="Yang P."/>
            <person name="Ball S."/>
            <person name="Bowler C."/>
            <person name="Dieckmann C.L."/>
            <person name="Gladyshev V.N."/>
            <person name="Green P."/>
            <person name="Jorgensen R."/>
            <person name="Mayfield S."/>
            <person name="Mueller-Roeber B."/>
            <person name="Rajamani S."/>
            <person name="Sayre R.T."/>
            <person name="Brokstein P."/>
            <person name="Dubchak I."/>
            <person name="Goodstein D."/>
            <person name="Hornick L."/>
            <person name="Huang Y.W."/>
            <person name="Jhaveri J."/>
            <person name="Luo Y."/>
            <person name="Martinez D."/>
            <person name="Ngau W.C."/>
            <person name="Otillar B."/>
            <person name="Poliakov A."/>
            <person name="Porter A."/>
            <person name="Szajkowski L."/>
            <person name="Werner G."/>
            <person name="Zhou K."/>
            <person name="Grigoriev I.V."/>
            <person name="Rokhsar D.S."/>
            <person name="Grossman A.R."/>
        </authorList>
    </citation>
    <scope>NUCLEOTIDE SEQUENCE [LARGE SCALE GENOMIC DNA]</scope>
    <source>
        <strain evidence="14">CC-503</strain>
    </source>
</reference>
<dbReference type="PROSITE" id="PS51296">
    <property type="entry name" value="RIESKE"/>
    <property type="match status" value="1"/>
</dbReference>
<evidence type="ECO:0000256" key="3">
    <source>
        <dbReference type="ARBA" id="ARBA00022714"/>
    </source>
</evidence>
<evidence type="ECO:0000256" key="7">
    <source>
        <dbReference type="ARBA" id="ARBA00023004"/>
    </source>
</evidence>
<evidence type="ECO:0000256" key="4">
    <source>
        <dbReference type="ARBA" id="ARBA00022723"/>
    </source>
</evidence>
<dbReference type="SUPFAM" id="SSF55961">
    <property type="entry name" value="Bet v1-like"/>
    <property type="match status" value="1"/>
</dbReference>
<evidence type="ECO:0000256" key="11">
    <source>
        <dbReference type="SAM" id="Phobius"/>
    </source>
</evidence>
<feature type="compositionally biased region" description="Low complexity" evidence="10">
    <location>
        <begin position="49"/>
        <end position="67"/>
    </location>
</feature>
<dbReference type="InParanoid" id="A0A2K3DX92"/>
<evidence type="ECO:0000256" key="9">
    <source>
        <dbReference type="ARBA" id="ARBA00023136"/>
    </source>
</evidence>
<feature type="compositionally biased region" description="Basic and acidic residues" evidence="10">
    <location>
        <begin position="407"/>
        <end position="420"/>
    </location>
</feature>
<keyword evidence="5 11" id="KW-1133">Transmembrane helix</keyword>
<dbReference type="Gene3D" id="2.102.10.10">
    <property type="entry name" value="Rieske [2Fe-2S] iron-sulphur domain"/>
    <property type="match status" value="1"/>
</dbReference>
<evidence type="ECO:0000256" key="6">
    <source>
        <dbReference type="ARBA" id="ARBA00023002"/>
    </source>
</evidence>
<sequence length="692" mass="73717">MWALQSRSTSVRSRHAERQCPRLTTRGGAGWRARVVSHPHPAGTGTQVPTSSVLAAAATAAPPAEAAPQPPAPTSSISTTTITPAASPGGSSSGAVPYNWFANWVPIVPVCYLDPSRPTPVTILGQPLVLWHHKTEGWRVMRDMCPHRLAPLSEGRVEEGGTRLACAYHGWEFDGDGRCTRVPQLAADPRAPATACGSPRSCATSFASRVHDGVLWAWLETGPGAAAAAAATPLPRLLDPDTTPILDWSMNELPNDYSFWVEQGMDPAHANFLHHGLGAFRTNESVPMRGGMVRNQDIDVKSGWMWRHRGYEMKNEDMDAQRDFEPPFAIRATYDQPNGSRTQICTMQVPVRPGVCRTFFKMGVGKASKPTPGSAPPAPQSPPQVPAAASASAATSAAAEQATGDEYAGKKEREVKKETKRGGITDLLGKLPHWLFMSQLIADQDVVMMCRQEELMRREGLTRRDYWLNSRSDEGVAAINKWMKMAGYPNSLWDSNEPAAAGGSSTRSSAGTAAAAAASDPGSSTGAKHNHSRAEQLLSRGGAAAAQVAPLGQTYRGWPAAGVSLEQMLSRRERHLRHCVICQRGEVLVNRVCIALTAAAALVAAGTVVAALVGVMGGGGMAAVGGWRALGAAAAGAVALAVVAIKAWAFKEERFESGLPQWEQNGGYAMLRIKGSKVKGGKGQYKIEKPKK</sequence>
<dbReference type="Gramene" id="PNW85141">
    <property type="protein sequence ID" value="PNW85141"/>
    <property type="gene ID" value="CHLRE_03g173450v5"/>
</dbReference>
<dbReference type="ExpressionAtlas" id="A0A2K3DX92">
    <property type="expression patterns" value="baseline"/>
</dbReference>
<feature type="compositionally biased region" description="Low complexity" evidence="10">
    <location>
        <begin position="386"/>
        <end position="402"/>
    </location>
</feature>
<dbReference type="PANTHER" id="PTHR21266:SF32">
    <property type="entry name" value="CHOLESTEROL 7-DESATURASE NVD"/>
    <property type="match status" value="1"/>
</dbReference>
<keyword evidence="3" id="KW-0001">2Fe-2S</keyword>
<keyword evidence="4" id="KW-0479">Metal-binding</keyword>
<name>A0A2K3DX92_CHLRE</name>
<feature type="transmembrane region" description="Helical" evidence="11">
    <location>
        <begin position="594"/>
        <end position="617"/>
    </location>
</feature>
<feature type="transmembrane region" description="Helical" evidence="11">
    <location>
        <begin position="629"/>
        <end position="650"/>
    </location>
</feature>
<dbReference type="GO" id="GO:0016020">
    <property type="term" value="C:membrane"/>
    <property type="evidence" value="ECO:0007669"/>
    <property type="project" value="UniProtKB-SubCell"/>
</dbReference>
<protein>
    <recommendedName>
        <fullName evidence="12">Rieske domain-containing protein</fullName>
    </recommendedName>
</protein>
<evidence type="ECO:0000313" key="13">
    <source>
        <dbReference type="EMBL" id="PNW85141.1"/>
    </source>
</evidence>
<keyword evidence="14" id="KW-1185">Reference proteome</keyword>
<evidence type="ECO:0000256" key="1">
    <source>
        <dbReference type="ARBA" id="ARBA00004370"/>
    </source>
</evidence>
<accession>A0A2K3DX92</accession>
<feature type="region of interest" description="Disordered" evidence="10">
    <location>
        <begin position="366"/>
        <end position="420"/>
    </location>
</feature>
<proteinExistence type="predicted"/>
<dbReference type="GO" id="GO:0046872">
    <property type="term" value="F:metal ion binding"/>
    <property type="evidence" value="ECO:0007669"/>
    <property type="project" value="UniProtKB-KW"/>
</dbReference>
<dbReference type="OMA" id="HANFLHH"/>
<dbReference type="RefSeq" id="XP_042926047.1">
    <property type="nucleotide sequence ID" value="XM_043060918.1"/>
</dbReference>
<evidence type="ECO:0000256" key="8">
    <source>
        <dbReference type="ARBA" id="ARBA00023014"/>
    </source>
</evidence>
<comment type="subcellular location">
    <subcellularLocation>
        <location evidence="1">Membrane</location>
    </subcellularLocation>
</comment>
<dbReference type="PaxDb" id="3055-EDP05978"/>
<keyword evidence="7" id="KW-0408">Iron</keyword>
<dbReference type="InterPro" id="IPR017941">
    <property type="entry name" value="Rieske_2Fe-2S"/>
</dbReference>
<dbReference type="AlphaFoldDB" id="A0A2K3DX92"/>
<dbReference type="Proteomes" id="UP000006906">
    <property type="component" value="Chromosome 3"/>
</dbReference>
<keyword evidence="8" id="KW-0411">Iron-sulfur</keyword>
<keyword evidence="6" id="KW-0560">Oxidoreductase</keyword>
<feature type="region of interest" description="Disordered" evidence="10">
    <location>
        <begin position="1"/>
        <end position="89"/>
    </location>
</feature>
<evidence type="ECO:0000313" key="14">
    <source>
        <dbReference type="Proteomes" id="UP000006906"/>
    </source>
</evidence>
<feature type="compositionally biased region" description="Low complexity" evidence="10">
    <location>
        <begin position="74"/>
        <end position="89"/>
    </location>
</feature>
<feature type="compositionally biased region" description="Low complexity" evidence="10">
    <location>
        <begin position="499"/>
        <end position="527"/>
    </location>
</feature>
<evidence type="ECO:0000256" key="2">
    <source>
        <dbReference type="ARBA" id="ARBA00022692"/>
    </source>
</evidence>
<dbReference type="OrthoDB" id="544240at2759"/>
<dbReference type="InterPro" id="IPR036922">
    <property type="entry name" value="Rieske_2Fe-2S_sf"/>
</dbReference>
<evidence type="ECO:0000259" key="12">
    <source>
        <dbReference type="PROSITE" id="PS51296"/>
    </source>
</evidence>
<evidence type="ECO:0000256" key="5">
    <source>
        <dbReference type="ARBA" id="ARBA00022989"/>
    </source>
</evidence>
<keyword evidence="9 11" id="KW-0472">Membrane</keyword>
<feature type="domain" description="Rieske" evidence="12">
    <location>
        <begin position="105"/>
        <end position="202"/>
    </location>
</feature>
<organism evidence="13 14">
    <name type="scientific">Chlamydomonas reinhardtii</name>
    <name type="common">Chlamydomonas smithii</name>
    <dbReference type="NCBI Taxonomy" id="3055"/>
    <lineage>
        <taxon>Eukaryota</taxon>
        <taxon>Viridiplantae</taxon>
        <taxon>Chlorophyta</taxon>
        <taxon>core chlorophytes</taxon>
        <taxon>Chlorophyceae</taxon>
        <taxon>CS clade</taxon>
        <taxon>Chlamydomonadales</taxon>
        <taxon>Chlamydomonadaceae</taxon>
        <taxon>Chlamydomonas</taxon>
    </lineage>
</organism>
<dbReference type="GO" id="GO:0005737">
    <property type="term" value="C:cytoplasm"/>
    <property type="evidence" value="ECO:0000318"/>
    <property type="project" value="GO_Central"/>
</dbReference>
<keyword evidence="2 11" id="KW-0812">Transmembrane</keyword>
<dbReference type="GO" id="GO:0051537">
    <property type="term" value="F:2 iron, 2 sulfur cluster binding"/>
    <property type="evidence" value="ECO:0007669"/>
    <property type="project" value="UniProtKB-KW"/>
</dbReference>
<feature type="compositionally biased region" description="Pro residues" evidence="10">
    <location>
        <begin position="373"/>
        <end position="385"/>
    </location>
</feature>
<dbReference type="InterPro" id="IPR050584">
    <property type="entry name" value="Cholesterol_7-desaturase"/>
</dbReference>
<evidence type="ECO:0000256" key="10">
    <source>
        <dbReference type="SAM" id="MobiDB-lite"/>
    </source>
</evidence>
<feature type="compositionally biased region" description="Polar residues" evidence="10">
    <location>
        <begin position="1"/>
        <end position="11"/>
    </location>
</feature>
<dbReference type="GeneID" id="5728896"/>
<dbReference type="Pfam" id="PF00355">
    <property type="entry name" value="Rieske"/>
    <property type="match status" value="1"/>
</dbReference>
<dbReference type="KEGG" id="cre:CHLRE_03g173450v5"/>
<dbReference type="PANTHER" id="PTHR21266">
    <property type="entry name" value="IRON-SULFUR DOMAIN CONTAINING PROTEIN"/>
    <property type="match status" value="1"/>
</dbReference>
<dbReference type="SUPFAM" id="SSF50022">
    <property type="entry name" value="ISP domain"/>
    <property type="match status" value="1"/>
</dbReference>
<dbReference type="EMBL" id="CM008964">
    <property type="protein sequence ID" value="PNW85141.1"/>
    <property type="molecule type" value="Genomic_DNA"/>
</dbReference>
<dbReference type="GO" id="GO:0016491">
    <property type="term" value="F:oxidoreductase activity"/>
    <property type="evidence" value="ECO:0000318"/>
    <property type="project" value="GO_Central"/>
</dbReference>